<reference evidence="5" key="1">
    <citation type="journal article" date="2019" name="Int. J. Syst. Evol. Microbiol.">
        <title>The Global Catalogue of Microorganisms (GCM) 10K type strain sequencing project: providing services to taxonomists for standard genome sequencing and annotation.</title>
        <authorList>
            <consortium name="The Broad Institute Genomics Platform"/>
            <consortium name="The Broad Institute Genome Sequencing Center for Infectious Disease"/>
            <person name="Wu L."/>
            <person name="Ma J."/>
        </authorList>
    </citation>
    <scope>NUCLEOTIDE SEQUENCE [LARGE SCALE GENOMIC DNA]</scope>
    <source>
        <strain evidence="5">JCM 8201</strain>
    </source>
</reference>
<dbReference type="Gene3D" id="3.40.50.150">
    <property type="entry name" value="Vaccinia Virus protein VP39"/>
    <property type="match status" value="1"/>
</dbReference>
<sequence>MSASQFQEYRYPDPGDRLTATFILRSELEEAEWARQESQVLDLLSEPWRRLDPPARLLDFGSGLGRLTLRFAGGFDRVVSVEPDADRAAGQREAVAASPHGSRVEIRSEVSSEADRTYDAVLCSHVIQHVTADAALAVLNELARLLRPGGHLLLTTTLAPDGEDRYAIKENGRGGFSERDVGPEEFDAACRVNRTGLLPVHFYGYPGLVADLERRGLDVVSGYGFHGVHGVVGPLAIRPERTSEFDACRDLAVLAVRR</sequence>
<dbReference type="Pfam" id="PF13489">
    <property type="entry name" value="Methyltransf_23"/>
    <property type="match status" value="1"/>
</dbReference>
<evidence type="ECO:0000313" key="5">
    <source>
        <dbReference type="Proteomes" id="UP001501842"/>
    </source>
</evidence>
<evidence type="ECO:0008006" key="6">
    <source>
        <dbReference type="Google" id="ProtNLM"/>
    </source>
</evidence>
<evidence type="ECO:0000256" key="1">
    <source>
        <dbReference type="ARBA" id="ARBA00022603"/>
    </source>
</evidence>
<keyword evidence="2" id="KW-0808">Transferase</keyword>
<gene>
    <name evidence="4" type="ORF">GCM10010439_27070</name>
</gene>
<dbReference type="Proteomes" id="UP001501842">
    <property type="component" value="Unassembled WGS sequence"/>
</dbReference>
<dbReference type="PANTHER" id="PTHR43464:SF19">
    <property type="entry name" value="UBIQUINONE BIOSYNTHESIS O-METHYLTRANSFERASE, MITOCHONDRIAL"/>
    <property type="match status" value="1"/>
</dbReference>
<comment type="caution">
    <text evidence="4">The sequence shown here is derived from an EMBL/GenBank/DDBJ whole genome shotgun (WGS) entry which is preliminary data.</text>
</comment>
<dbReference type="RefSeq" id="WP_344450694.1">
    <property type="nucleotide sequence ID" value="NZ_BAAATZ010000009.1"/>
</dbReference>
<dbReference type="EMBL" id="BAAATZ010000009">
    <property type="protein sequence ID" value="GAA2725905.1"/>
    <property type="molecule type" value="Genomic_DNA"/>
</dbReference>
<evidence type="ECO:0000256" key="2">
    <source>
        <dbReference type="ARBA" id="ARBA00022679"/>
    </source>
</evidence>
<protein>
    <recommendedName>
        <fullName evidence="6">Methyltransferase family protein</fullName>
    </recommendedName>
</protein>
<keyword evidence="1" id="KW-0489">Methyltransferase</keyword>
<dbReference type="SUPFAM" id="SSF53335">
    <property type="entry name" value="S-adenosyl-L-methionine-dependent methyltransferases"/>
    <property type="match status" value="1"/>
</dbReference>
<evidence type="ECO:0000256" key="3">
    <source>
        <dbReference type="ARBA" id="ARBA00022691"/>
    </source>
</evidence>
<keyword evidence="3" id="KW-0949">S-adenosyl-L-methionine</keyword>
<keyword evidence="5" id="KW-1185">Reference proteome</keyword>
<dbReference type="InterPro" id="IPR020596">
    <property type="entry name" value="rRNA_Ade_Mease_Trfase_CS"/>
</dbReference>
<proteinExistence type="predicted"/>
<evidence type="ECO:0000313" key="4">
    <source>
        <dbReference type="EMBL" id="GAA2725905.1"/>
    </source>
</evidence>
<dbReference type="PROSITE" id="PS01131">
    <property type="entry name" value="RRNA_A_DIMETH"/>
    <property type="match status" value="1"/>
</dbReference>
<dbReference type="PANTHER" id="PTHR43464">
    <property type="entry name" value="METHYLTRANSFERASE"/>
    <property type="match status" value="1"/>
</dbReference>
<dbReference type="CDD" id="cd02440">
    <property type="entry name" value="AdoMet_MTases"/>
    <property type="match status" value="1"/>
</dbReference>
<organism evidence="4 5">
    <name type="scientific">Actinocorallia aurantiaca</name>
    <dbReference type="NCBI Taxonomy" id="46204"/>
    <lineage>
        <taxon>Bacteria</taxon>
        <taxon>Bacillati</taxon>
        <taxon>Actinomycetota</taxon>
        <taxon>Actinomycetes</taxon>
        <taxon>Streptosporangiales</taxon>
        <taxon>Thermomonosporaceae</taxon>
        <taxon>Actinocorallia</taxon>
    </lineage>
</organism>
<accession>A0ABP6GLF6</accession>
<dbReference type="InterPro" id="IPR029063">
    <property type="entry name" value="SAM-dependent_MTases_sf"/>
</dbReference>
<name>A0ABP6GLF6_9ACTN</name>